<keyword evidence="6" id="KW-0045">Antibiotic biosynthesis</keyword>
<evidence type="ECO:0000313" key="9">
    <source>
        <dbReference type="EMBL" id="REK74292.1"/>
    </source>
</evidence>
<evidence type="ECO:0000259" key="7">
    <source>
        <dbReference type="Pfam" id="PF01648"/>
    </source>
</evidence>
<evidence type="ECO:0000256" key="6">
    <source>
        <dbReference type="ARBA" id="ARBA00023194"/>
    </source>
</evidence>
<evidence type="ECO:0000313" key="10">
    <source>
        <dbReference type="Proteomes" id="UP000261905"/>
    </source>
</evidence>
<sequence length="249" mass="28665">MSKDRHGARVLNKLKVEIMVLNIPSVMGTDDYNWLLGLVSEEKRARVKKLRFLRDAYRTLLGEALVRAAIASRLEIGNERIHFARNEYGKPSLIGHESLQFNVSHSGDWVALFVSDVPVGIDVEEIRPIDMNIAESFLSVLEYNRLMSHNQGERLAHFYELWTLKESYIKCKGEGLSIPLHSFSILVNEDRSVSLEPSGGHHFFKTYELDRNYKLAACAEVDRFPPSITKWSFEELRTILEWDWSKGII</sequence>
<reference evidence="9 10" key="1">
    <citation type="submission" date="2018-08" db="EMBL/GenBank/DDBJ databases">
        <title>Paenibacillus sp. M4BSY-1, whole genome shotgun sequence.</title>
        <authorList>
            <person name="Tuo L."/>
        </authorList>
    </citation>
    <scope>NUCLEOTIDE SEQUENCE [LARGE SCALE GENOMIC DNA]</scope>
    <source>
        <strain evidence="9 10">M4BSY-1</strain>
    </source>
</reference>
<feature type="domain" description="4'-phosphopantetheinyl transferase" evidence="7">
    <location>
        <begin position="118"/>
        <end position="218"/>
    </location>
</feature>
<dbReference type="AlphaFoldDB" id="A0A371PEE3"/>
<dbReference type="GO" id="GO:0000287">
    <property type="term" value="F:magnesium ion binding"/>
    <property type="evidence" value="ECO:0007669"/>
    <property type="project" value="InterPro"/>
</dbReference>
<keyword evidence="4" id="KW-0479">Metal-binding</keyword>
<dbReference type="GO" id="GO:0017000">
    <property type="term" value="P:antibiotic biosynthetic process"/>
    <property type="evidence" value="ECO:0007669"/>
    <property type="project" value="UniProtKB-KW"/>
</dbReference>
<dbReference type="PANTHER" id="PTHR12215:SF10">
    <property type="entry name" value="L-AMINOADIPATE-SEMIALDEHYDE DEHYDROGENASE-PHOSPHOPANTETHEINYL TRANSFERASE"/>
    <property type="match status" value="1"/>
</dbReference>
<evidence type="ECO:0000259" key="8">
    <source>
        <dbReference type="Pfam" id="PF22624"/>
    </source>
</evidence>
<evidence type="ECO:0000256" key="4">
    <source>
        <dbReference type="ARBA" id="ARBA00022723"/>
    </source>
</evidence>
<evidence type="ECO:0000256" key="1">
    <source>
        <dbReference type="ARBA" id="ARBA00001946"/>
    </source>
</evidence>
<dbReference type="Pfam" id="PF22624">
    <property type="entry name" value="AASDHPPT_N"/>
    <property type="match status" value="1"/>
</dbReference>
<keyword evidence="3 9" id="KW-0808">Transferase</keyword>
<dbReference type="GO" id="GO:0019878">
    <property type="term" value="P:lysine biosynthetic process via aminoadipic acid"/>
    <property type="evidence" value="ECO:0007669"/>
    <property type="project" value="TreeGrafter"/>
</dbReference>
<dbReference type="InterPro" id="IPR008278">
    <property type="entry name" value="4-PPantetheinyl_Trfase_dom"/>
</dbReference>
<accession>A0A371PEE3</accession>
<gene>
    <name evidence="9" type="ORF">DX130_17300</name>
</gene>
<dbReference type="GO" id="GO:0008897">
    <property type="term" value="F:holo-[acyl-carrier-protein] synthase activity"/>
    <property type="evidence" value="ECO:0007669"/>
    <property type="project" value="InterPro"/>
</dbReference>
<comment type="caution">
    <text evidence="9">The sequence shown here is derived from an EMBL/GenBank/DDBJ whole genome shotgun (WGS) entry which is preliminary data.</text>
</comment>
<dbReference type="InterPro" id="IPR037143">
    <property type="entry name" value="4-PPantetheinyl_Trfase_dom_sf"/>
</dbReference>
<organism evidence="9 10">
    <name type="scientific">Paenibacillus paeoniae</name>
    <dbReference type="NCBI Taxonomy" id="2292705"/>
    <lineage>
        <taxon>Bacteria</taxon>
        <taxon>Bacillati</taxon>
        <taxon>Bacillota</taxon>
        <taxon>Bacilli</taxon>
        <taxon>Bacillales</taxon>
        <taxon>Paenibacillaceae</taxon>
        <taxon>Paenibacillus</taxon>
    </lineage>
</organism>
<feature type="domain" description="4'-phosphopantetheinyl transferase N-terminal" evidence="8">
    <location>
        <begin position="31"/>
        <end position="112"/>
    </location>
</feature>
<comment type="similarity">
    <text evidence="2">Belongs to the P-Pant transferase superfamily. Gsp/Sfp/HetI/AcpT family.</text>
</comment>
<name>A0A371PEE3_9BACL</name>
<keyword evidence="10" id="KW-1185">Reference proteome</keyword>
<dbReference type="EMBL" id="QUBQ01000003">
    <property type="protein sequence ID" value="REK74292.1"/>
    <property type="molecule type" value="Genomic_DNA"/>
</dbReference>
<proteinExistence type="inferred from homology"/>
<dbReference type="Proteomes" id="UP000261905">
    <property type="component" value="Unassembled WGS sequence"/>
</dbReference>
<dbReference type="GO" id="GO:0006633">
    <property type="term" value="P:fatty acid biosynthetic process"/>
    <property type="evidence" value="ECO:0007669"/>
    <property type="project" value="InterPro"/>
</dbReference>
<dbReference type="Pfam" id="PF01648">
    <property type="entry name" value="ACPS"/>
    <property type="match status" value="1"/>
</dbReference>
<dbReference type="InterPro" id="IPR055066">
    <property type="entry name" value="AASDHPPT_N"/>
</dbReference>
<protein>
    <submittedName>
        <fullName evidence="9">Phosphopantetheinyl transferase</fullName>
    </submittedName>
</protein>
<dbReference type="PANTHER" id="PTHR12215">
    <property type="entry name" value="PHOSPHOPANTETHEINE TRANSFERASE"/>
    <property type="match status" value="1"/>
</dbReference>
<dbReference type="GO" id="GO:0005829">
    <property type="term" value="C:cytosol"/>
    <property type="evidence" value="ECO:0007669"/>
    <property type="project" value="TreeGrafter"/>
</dbReference>
<comment type="cofactor">
    <cofactor evidence="1">
        <name>Mg(2+)</name>
        <dbReference type="ChEBI" id="CHEBI:18420"/>
    </cofactor>
</comment>
<evidence type="ECO:0000256" key="3">
    <source>
        <dbReference type="ARBA" id="ARBA00022679"/>
    </source>
</evidence>
<evidence type="ECO:0000256" key="5">
    <source>
        <dbReference type="ARBA" id="ARBA00022842"/>
    </source>
</evidence>
<dbReference type="OrthoDB" id="9808281at2"/>
<dbReference type="SUPFAM" id="SSF56214">
    <property type="entry name" value="4'-phosphopantetheinyl transferase"/>
    <property type="match status" value="2"/>
</dbReference>
<dbReference type="RefSeq" id="WP_116047523.1">
    <property type="nucleotide sequence ID" value="NZ_QUBQ01000003.1"/>
</dbReference>
<dbReference type="NCBIfam" id="TIGR00556">
    <property type="entry name" value="pantethn_trn"/>
    <property type="match status" value="1"/>
</dbReference>
<dbReference type="InterPro" id="IPR004568">
    <property type="entry name" value="Ppantetheine-prot_Trfase_dom"/>
</dbReference>
<keyword evidence="5" id="KW-0460">Magnesium</keyword>
<dbReference type="InterPro" id="IPR050559">
    <property type="entry name" value="P-Pant_transferase_sf"/>
</dbReference>
<evidence type="ECO:0000256" key="2">
    <source>
        <dbReference type="ARBA" id="ARBA00010990"/>
    </source>
</evidence>
<dbReference type="Gene3D" id="3.90.470.20">
    <property type="entry name" value="4'-phosphopantetheinyl transferase domain"/>
    <property type="match status" value="2"/>
</dbReference>